<organism evidence="4">
    <name type="scientific">bioreactor metagenome</name>
    <dbReference type="NCBI Taxonomy" id="1076179"/>
    <lineage>
        <taxon>unclassified sequences</taxon>
        <taxon>metagenomes</taxon>
        <taxon>ecological metagenomes</taxon>
    </lineage>
</organism>
<dbReference type="SUPFAM" id="SSF48695">
    <property type="entry name" value="Multiheme cytochromes"/>
    <property type="match status" value="1"/>
</dbReference>
<gene>
    <name evidence="4" type="ORF">SDC9_28193</name>
</gene>
<evidence type="ECO:0000256" key="2">
    <source>
        <dbReference type="SAM" id="Phobius"/>
    </source>
</evidence>
<dbReference type="Gene3D" id="1.10.1130.10">
    <property type="entry name" value="Flavocytochrome C3, Chain A"/>
    <property type="match status" value="2"/>
</dbReference>
<keyword evidence="2" id="KW-0472">Membrane</keyword>
<reference evidence="4" key="1">
    <citation type="submission" date="2019-08" db="EMBL/GenBank/DDBJ databases">
        <authorList>
            <person name="Kucharzyk K."/>
            <person name="Murdoch R.W."/>
            <person name="Higgins S."/>
            <person name="Loffler F."/>
        </authorList>
    </citation>
    <scope>NUCLEOTIDE SEQUENCE</scope>
</reference>
<dbReference type="InterPro" id="IPR010177">
    <property type="entry name" value="Paired_CXXCH_1"/>
</dbReference>
<dbReference type="InterPro" id="IPR036280">
    <property type="entry name" value="Multihaem_cyt_sf"/>
</dbReference>
<dbReference type="GO" id="GO:0016491">
    <property type="term" value="F:oxidoreductase activity"/>
    <property type="evidence" value="ECO:0007669"/>
    <property type="project" value="TreeGrafter"/>
</dbReference>
<accession>A0A644UTF6</accession>
<dbReference type="PANTHER" id="PTHR35038">
    <property type="entry name" value="DISSIMILATORY SULFITE REDUCTASE SIRA"/>
    <property type="match status" value="1"/>
</dbReference>
<dbReference type="PANTHER" id="PTHR35038:SF6">
    <property type="entry name" value="SURFACE LOCALIZED DECAHEME CYTOCHROME C LIPOPROTEIN"/>
    <property type="match status" value="1"/>
</dbReference>
<keyword evidence="1" id="KW-0732">Signal</keyword>
<dbReference type="InterPro" id="IPR051829">
    <property type="entry name" value="Multiheme_Cytochr_ET"/>
</dbReference>
<feature type="domain" description="Doubled CXXCH motif" evidence="3">
    <location>
        <begin position="144"/>
        <end position="181"/>
    </location>
</feature>
<dbReference type="Pfam" id="PF09699">
    <property type="entry name" value="Paired_CXXCH_1"/>
    <property type="match status" value="1"/>
</dbReference>
<dbReference type="AlphaFoldDB" id="A0A644UTF6"/>
<name>A0A644UTF6_9ZZZZ</name>
<evidence type="ECO:0000313" key="4">
    <source>
        <dbReference type="EMBL" id="MPL82257.1"/>
    </source>
</evidence>
<feature type="transmembrane region" description="Helical" evidence="2">
    <location>
        <begin position="288"/>
        <end position="311"/>
    </location>
</feature>
<sequence length="322" mass="36182">MAGWVAVTTGFIPLLCAIFLSFGSEKPAVTIDGESKQCLVCHGSPRYELTDTLTGETVTMKMHAELQIDPVEYSKATHGAFKCTDCHSIDYHIHPHPVSTKFEVNYTCMDCHGGDETYASFNFETIEEEYLKSIHATELGSEFSCWSCHNPHTYRLSDKEPGQLINRVARNNSACLHCHGDINNYAVLIEKELPDLIKSHSWLPNQSLHFRKVRCIDCHAANNDSIMVAHLVLPASESVKNCVECHSTNSILMGSLYKHQAAEKRNKLGFYNGVIMNEAYVIGANRNYYLNIASVVIFIMVLIGIAIHATLRYIHRHRKHGN</sequence>
<evidence type="ECO:0000256" key="1">
    <source>
        <dbReference type="ARBA" id="ARBA00022729"/>
    </source>
</evidence>
<proteinExistence type="predicted"/>
<dbReference type="EMBL" id="VSSQ01000160">
    <property type="protein sequence ID" value="MPL82257.1"/>
    <property type="molecule type" value="Genomic_DNA"/>
</dbReference>
<comment type="caution">
    <text evidence="4">The sequence shown here is derived from an EMBL/GenBank/DDBJ whole genome shotgun (WGS) entry which is preliminary data.</text>
</comment>
<keyword evidence="2" id="KW-1133">Transmembrane helix</keyword>
<keyword evidence="2" id="KW-0812">Transmembrane</keyword>
<protein>
    <recommendedName>
        <fullName evidence="3">Doubled CXXCH motif domain-containing protein</fullName>
    </recommendedName>
</protein>
<evidence type="ECO:0000259" key="3">
    <source>
        <dbReference type="Pfam" id="PF09699"/>
    </source>
</evidence>